<organism evidence="2 3">
    <name type="scientific">Trichonephila clavipes</name>
    <name type="common">Golden silk orbweaver</name>
    <name type="synonym">Nephila clavipes</name>
    <dbReference type="NCBI Taxonomy" id="2585209"/>
    <lineage>
        <taxon>Eukaryota</taxon>
        <taxon>Metazoa</taxon>
        <taxon>Ecdysozoa</taxon>
        <taxon>Arthropoda</taxon>
        <taxon>Chelicerata</taxon>
        <taxon>Arachnida</taxon>
        <taxon>Araneae</taxon>
        <taxon>Araneomorphae</taxon>
        <taxon>Entelegynae</taxon>
        <taxon>Araneoidea</taxon>
        <taxon>Nephilidae</taxon>
        <taxon>Trichonephila</taxon>
    </lineage>
</organism>
<dbReference type="AlphaFoldDB" id="A0A8X6SXH3"/>
<evidence type="ECO:0000313" key="3">
    <source>
        <dbReference type="Proteomes" id="UP000887159"/>
    </source>
</evidence>
<feature type="compositionally biased region" description="Acidic residues" evidence="1">
    <location>
        <begin position="132"/>
        <end position="147"/>
    </location>
</feature>
<reference evidence="2" key="1">
    <citation type="submission" date="2020-08" db="EMBL/GenBank/DDBJ databases">
        <title>Multicomponent nature underlies the extraordinary mechanical properties of spider dragline silk.</title>
        <authorList>
            <person name="Kono N."/>
            <person name="Nakamura H."/>
            <person name="Mori M."/>
            <person name="Yoshida Y."/>
            <person name="Ohtoshi R."/>
            <person name="Malay A.D."/>
            <person name="Moran D.A.P."/>
            <person name="Tomita M."/>
            <person name="Numata K."/>
            <person name="Arakawa K."/>
        </authorList>
    </citation>
    <scope>NUCLEOTIDE SEQUENCE</scope>
</reference>
<protein>
    <submittedName>
        <fullName evidence="2">Uncharacterized protein</fullName>
    </submittedName>
</protein>
<evidence type="ECO:0000313" key="2">
    <source>
        <dbReference type="EMBL" id="GFY17292.1"/>
    </source>
</evidence>
<feature type="region of interest" description="Disordered" evidence="1">
    <location>
        <begin position="108"/>
        <end position="147"/>
    </location>
</feature>
<evidence type="ECO:0000256" key="1">
    <source>
        <dbReference type="SAM" id="MobiDB-lite"/>
    </source>
</evidence>
<comment type="caution">
    <text evidence="2">The sequence shown here is derived from an EMBL/GenBank/DDBJ whole genome shotgun (WGS) entry which is preliminary data.</text>
</comment>
<dbReference type="Proteomes" id="UP000887159">
    <property type="component" value="Unassembled WGS sequence"/>
</dbReference>
<proteinExistence type="predicted"/>
<name>A0A8X6SXH3_TRICX</name>
<keyword evidence="3" id="KW-1185">Reference proteome</keyword>
<gene>
    <name evidence="2" type="ORF">TNCV_1090661</name>
</gene>
<accession>A0A8X6SXH3</accession>
<dbReference type="EMBL" id="BMAU01021343">
    <property type="protein sequence ID" value="GFY17292.1"/>
    <property type="molecule type" value="Genomic_DNA"/>
</dbReference>
<sequence length="147" mass="16714">MRSSLYCLLKSVSRVRQIADQRLFVPPSLSTRTQKLHLAITIFRRLEEPMLAKSVEAQSLHVGMVKKFGESTGLVKAIKLEGQKTLTANRKREGEKWTVSDVLKGLEKPKEMRTKEKERARKRRGLVVLGNGEEDPGVLDRDDDQES</sequence>
<feature type="compositionally biased region" description="Basic and acidic residues" evidence="1">
    <location>
        <begin position="108"/>
        <end position="119"/>
    </location>
</feature>